<organism evidence="1">
    <name type="scientific">Amorphochlora amoebiformis</name>
    <dbReference type="NCBI Taxonomy" id="1561963"/>
    <lineage>
        <taxon>Eukaryota</taxon>
        <taxon>Sar</taxon>
        <taxon>Rhizaria</taxon>
        <taxon>Cercozoa</taxon>
        <taxon>Chlorarachniophyceae</taxon>
        <taxon>Amorphochlora</taxon>
    </lineage>
</organism>
<dbReference type="EMBL" id="HBEM01021573">
    <property type="protein sequence ID" value="CAD8455794.1"/>
    <property type="molecule type" value="Transcribed_RNA"/>
</dbReference>
<sequence>MDKDYNNSAKAVRHAGRFTGMTTLIRSTPFLATRGLTYLPKQLLDENNVSIESIKESASMGTLSDPLKVIVQTLADRALEELEAARALRPHITRDVALLTLPALASEHYLFRLRKNNFEVFDPAVIEPIGFDPLKLRLWIRWSAWRGVF</sequence>
<dbReference type="InterPro" id="IPR002060">
    <property type="entry name" value="Squ/phyt_synthse"/>
</dbReference>
<protein>
    <submittedName>
        <fullName evidence="1">Uncharacterized protein</fullName>
    </submittedName>
</protein>
<evidence type="ECO:0000313" key="1">
    <source>
        <dbReference type="EMBL" id="CAD8455794.1"/>
    </source>
</evidence>
<gene>
    <name evidence="1" type="ORF">LAMO00422_LOCUS14739</name>
</gene>
<accession>A0A7S0DL68</accession>
<dbReference type="Gene3D" id="1.10.600.10">
    <property type="entry name" value="Farnesyl Diphosphate Synthase"/>
    <property type="match status" value="1"/>
</dbReference>
<proteinExistence type="predicted"/>
<name>A0A7S0DL68_9EUKA</name>
<dbReference type="SUPFAM" id="SSF48576">
    <property type="entry name" value="Terpenoid synthases"/>
    <property type="match status" value="1"/>
</dbReference>
<dbReference type="Pfam" id="PF00494">
    <property type="entry name" value="SQS_PSY"/>
    <property type="match status" value="1"/>
</dbReference>
<dbReference type="AlphaFoldDB" id="A0A7S0DL68"/>
<dbReference type="InterPro" id="IPR008949">
    <property type="entry name" value="Isoprenoid_synthase_dom_sf"/>
</dbReference>
<reference evidence="1" key="1">
    <citation type="submission" date="2021-01" db="EMBL/GenBank/DDBJ databases">
        <authorList>
            <person name="Corre E."/>
            <person name="Pelletier E."/>
            <person name="Niang G."/>
            <person name="Scheremetjew M."/>
            <person name="Finn R."/>
            <person name="Kale V."/>
            <person name="Holt S."/>
            <person name="Cochrane G."/>
            <person name="Meng A."/>
            <person name="Brown T."/>
            <person name="Cohen L."/>
        </authorList>
    </citation>
    <scope>NUCLEOTIDE SEQUENCE</scope>
    <source>
        <strain evidence="1">CCMP2058</strain>
    </source>
</reference>